<protein>
    <submittedName>
        <fullName evidence="7">DoxX protein</fullName>
    </submittedName>
</protein>
<evidence type="ECO:0000313" key="7">
    <source>
        <dbReference type="EMBL" id="SHJ78170.1"/>
    </source>
</evidence>
<sequence>MLVIGTFFLQAAVAGVFLTSGLSKIRGEANLQTWRDLAGRFPVRRFPATAASRAHIAVELLLGAALLSGPWARVPALLAAALLFAAFTLLALYSARAEKAVACSCFGTARSALGWPHVWRNGVLAVLAAVGLVCAVTVGPALPSSPGAAAVAAVAAVAVTAATFYFDDLVGLFRSEPGRARSAPLPRR</sequence>
<keyword evidence="8" id="KW-1185">Reference proteome</keyword>
<dbReference type="OrthoDB" id="3430313at2"/>
<feature type="transmembrane region" description="Helical" evidence="5">
    <location>
        <begin position="148"/>
        <end position="166"/>
    </location>
</feature>
<name>A0A1M6M465_9ACTN</name>
<dbReference type="GO" id="GO:0016020">
    <property type="term" value="C:membrane"/>
    <property type="evidence" value="ECO:0007669"/>
    <property type="project" value="UniProtKB-SubCell"/>
</dbReference>
<dbReference type="GO" id="GO:0030416">
    <property type="term" value="P:methylamine metabolic process"/>
    <property type="evidence" value="ECO:0007669"/>
    <property type="project" value="InterPro"/>
</dbReference>
<feature type="domain" description="Methylamine utilisation protein MauE" evidence="6">
    <location>
        <begin position="7"/>
        <end position="133"/>
    </location>
</feature>
<keyword evidence="4 5" id="KW-0472">Membrane</keyword>
<gene>
    <name evidence="7" type="ORF">SAMN05421803_109179</name>
</gene>
<dbReference type="InterPro" id="IPR009908">
    <property type="entry name" value="Methylamine_util_MauE"/>
</dbReference>
<evidence type="ECO:0000259" key="6">
    <source>
        <dbReference type="Pfam" id="PF07291"/>
    </source>
</evidence>
<accession>A0A1M6M465</accession>
<reference evidence="7 8" key="1">
    <citation type="submission" date="2016-11" db="EMBL/GenBank/DDBJ databases">
        <authorList>
            <person name="Jaros S."/>
            <person name="Januszkiewicz K."/>
            <person name="Wedrychowicz H."/>
        </authorList>
    </citation>
    <scope>NUCLEOTIDE SEQUENCE [LARGE SCALE GENOMIC DNA]</scope>
    <source>
        <strain evidence="7 8">CGMCC 4.5723</strain>
    </source>
</reference>
<dbReference type="EMBL" id="FQZK01000009">
    <property type="protein sequence ID" value="SHJ78170.1"/>
    <property type="molecule type" value="Genomic_DNA"/>
</dbReference>
<feature type="transmembrane region" description="Helical" evidence="5">
    <location>
        <begin position="123"/>
        <end position="142"/>
    </location>
</feature>
<evidence type="ECO:0000313" key="8">
    <source>
        <dbReference type="Proteomes" id="UP000184452"/>
    </source>
</evidence>
<evidence type="ECO:0000256" key="2">
    <source>
        <dbReference type="ARBA" id="ARBA00022692"/>
    </source>
</evidence>
<evidence type="ECO:0000256" key="4">
    <source>
        <dbReference type="ARBA" id="ARBA00023136"/>
    </source>
</evidence>
<proteinExistence type="predicted"/>
<dbReference type="Proteomes" id="UP000184452">
    <property type="component" value="Unassembled WGS sequence"/>
</dbReference>
<dbReference type="STRING" id="758803.SAMN05421803_109179"/>
<evidence type="ECO:0000256" key="5">
    <source>
        <dbReference type="SAM" id="Phobius"/>
    </source>
</evidence>
<dbReference type="AlphaFoldDB" id="A0A1M6M465"/>
<dbReference type="Pfam" id="PF07291">
    <property type="entry name" value="MauE"/>
    <property type="match status" value="1"/>
</dbReference>
<comment type="subcellular location">
    <subcellularLocation>
        <location evidence="1">Membrane</location>
        <topology evidence="1">Multi-pass membrane protein</topology>
    </subcellularLocation>
</comment>
<organism evidence="7 8">
    <name type="scientific">Nocardiopsis flavescens</name>
    <dbReference type="NCBI Taxonomy" id="758803"/>
    <lineage>
        <taxon>Bacteria</taxon>
        <taxon>Bacillati</taxon>
        <taxon>Actinomycetota</taxon>
        <taxon>Actinomycetes</taxon>
        <taxon>Streptosporangiales</taxon>
        <taxon>Nocardiopsidaceae</taxon>
        <taxon>Nocardiopsis</taxon>
    </lineage>
</organism>
<feature type="transmembrane region" description="Helical" evidence="5">
    <location>
        <begin position="71"/>
        <end position="93"/>
    </location>
</feature>
<keyword evidence="2 5" id="KW-0812">Transmembrane</keyword>
<keyword evidence="3 5" id="KW-1133">Transmembrane helix</keyword>
<evidence type="ECO:0000256" key="3">
    <source>
        <dbReference type="ARBA" id="ARBA00022989"/>
    </source>
</evidence>
<evidence type="ECO:0000256" key="1">
    <source>
        <dbReference type="ARBA" id="ARBA00004141"/>
    </source>
</evidence>
<dbReference type="RefSeq" id="WP_073380230.1">
    <property type="nucleotide sequence ID" value="NZ_FQZK01000009.1"/>
</dbReference>